<comment type="caution">
    <text evidence="2">The sequence shown here is derived from an EMBL/GenBank/DDBJ whole genome shotgun (WGS) entry which is preliminary data.</text>
</comment>
<dbReference type="AlphaFoldDB" id="A0ABD5CNP2"/>
<gene>
    <name evidence="2" type="ORF">QF025_004294</name>
</gene>
<organism evidence="2 3">
    <name type="scientific">Paraburkholderia graminis</name>
    <dbReference type="NCBI Taxonomy" id="60548"/>
    <lineage>
        <taxon>Bacteria</taxon>
        <taxon>Pseudomonadati</taxon>
        <taxon>Pseudomonadota</taxon>
        <taxon>Betaproteobacteria</taxon>
        <taxon>Burkholderiales</taxon>
        <taxon>Burkholderiaceae</taxon>
        <taxon>Paraburkholderia</taxon>
    </lineage>
</organism>
<dbReference type="EMBL" id="JAVIZN010000002">
    <property type="protein sequence ID" value="MDR6205574.1"/>
    <property type="molecule type" value="Genomic_DNA"/>
</dbReference>
<dbReference type="Proteomes" id="UP001245184">
    <property type="component" value="Unassembled WGS sequence"/>
</dbReference>
<accession>A0ABD5CNP2</accession>
<evidence type="ECO:0000313" key="3">
    <source>
        <dbReference type="Proteomes" id="UP001245184"/>
    </source>
</evidence>
<reference evidence="2 3" key="1">
    <citation type="submission" date="2023-08" db="EMBL/GenBank/DDBJ databases">
        <title>Genome sequencing of plant associated microbes to promote plant fitness in Sorghum bicolor and Oryza sativa.</title>
        <authorList>
            <person name="Coleman-Derr D."/>
        </authorList>
    </citation>
    <scope>NUCLEOTIDE SEQUENCE [LARGE SCALE GENOMIC DNA]</scope>
    <source>
        <strain evidence="2 3">SLBN-33</strain>
    </source>
</reference>
<proteinExistence type="predicted"/>
<feature type="region of interest" description="Disordered" evidence="1">
    <location>
        <begin position="46"/>
        <end position="65"/>
    </location>
</feature>
<name>A0ABD5CNP2_9BURK</name>
<evidence type="ECO:0000313" key="2">
    <source>
        <dbReference type="EMBL" id="MDR6205574.1"/>
    </source>
</evidence>
<evidence type="ECO:0000256" key="1">
    <source>
        <dbReference type="SAM" id="MobiDB-lite"/>
    </source>
</evidence>
<sequence>METSITVIAAALAFVGSHFAHTRCSAAWLCGLPLRGRIFRFRASRQASGAGFKSDANIDSNGYDT</sequence>
<protein>
    <submittedName>
        <fullName evidence="2">Uncharacterized protein</fullName>
    </submittedName>
</protein>